<feature type="domain" description="Isochorismatase-like" evidence="8">
    <location>
        <begin position="13"/>
        <end position="218"/>
    </location>
</feature>
<evidence type="ECO:0000256" key="5">
    <source>
        <dbReference type="ARBA" id="ARBA00037900"/>
    </source>
</evidence>
<dbReference type="OrthoDB" id="3341310at2759"/>
<dbReference type="PANTHER" id="PTHR11080:SF2">
    <property type="entry name" value="LD05707P"/>
    <property type="match status" value="1"/>
</dbReference>
<gene>
    <name evidence="9" type="ORF">OnM2_036048</name>
</gene>
<dbReference type="EC" id="3.5.1.19" evidence="6"/>
<evidence type="ECO:0000313" key="9">
    <source>
        <dbReference type="EMBL" id="RKF62093.1"/>
    </source>
</evidence>
<comment type="pathway">
    <text evidence="5">Cofactor biosynthesis; nicotinate biosynthesis; nicotinate from nicotinamide: step 1/1.</text>
</comment>
<evidence type="ECO:0000256" key="3">
    <source>
        <dbReference type="ARBA" id="ARBA00022723"/>
    </source>
</evidence>
<keyword evidence="2" id="KW-0662">Pyridine nucleotide biosynthesis</keyword>
<evidence type="ECO:0000259" key="8">
    <source>
        <dbReference type="Pfam" id="PF00857"/>
    </source>
</evidence>
<dbReference type="GO" id="GO:0019363">
    <property type="term" value="P:pyridine nucleotide biosynthetic process"/>
    <property type="evidence" value="ECO:0007669"/>
    <property type="project" value="UniProtKB-KW"/>
</dbReference>
<dbReference type="GO" id="GO:0046872">
    <property type="term" value="F:metal ion binding"/>
    <property type="evidence" value="ECO:0007669"/>
    <property type="project" value="UniProtKB-KW"/>
</dbReference>
<dbReference type="InterPro" id="IPR052347">
    <property type="entry name" value="Isochorismatase_Nicotinamidase"/>
</dbReference>
<evidence type="ECO:0000256" key="1">
    <source>
        <dbReference type="ARBA" id="ARBA00006336"/>
    </source>
</evidence>
<name>A0A420HXB8_9PEZI</name>
<dbReference type="InterPro" id="IPR000868">
    <property type="entry name" value="Isochorismatase-like_dom"/>
</dbReference>
<evidence type="ECO:0000256" key="6">
    <source>
        <dbReference type="ARBA" id="ARBA00039017"/>
    </source>
</evidence>
<accession>A0A420HXB8</accession>
<dbReference type="GO" id="GO:0008936">
    <property type="term" value="F:nicotinamidase activity"/>
    <property type="evidence" value="ECO:0007669"/>
    <property type="project" value="UniProtKB-EC"/>
</dbReference>
<proteinExistence type="inferred from homology"/>
<keyword evidence="10" id="KW-1185">Reference proteome</keyword>
<keyword evidence="3" id="KW-0479">Metal-binding</keyword>
<reference evidence="9 10" key="1">
    <citation type="journal article" date="2018" name="BMC Genomics">
        <title>Comparative genome analyses reveal sequence features reflecting distinct modes of host-adaptation between dicot and monocot powdery mildew.</title>
        <authorList>
            <person name="Wu Y."/>
            <person name="Ma X."/>
            <person name="Pan Z."/>
            <person name="Kale S.D."/>
            <person name="Song Y."/>
            <person name="King H."/>
            <person name="Zhang Q."/>
            <person name="Presley C."/>
            <person name="Deng X."/>
            <person name="Wei C.I."/>
            <person name="Xiao S."/>
        </authorList>
    </citation>
    <scope>NUCLEOTIDE SEQUENCE [LARGE SCALE GENOMIC DNA]</scope>
    <source>
        <strain evidence="9">UMSG2</strain>
    </source>
</reference>
<sequence>MAVSNQKTQAVKALLVVDVQEDFCSKNGSLAIPNGSDTIPIINKLLNLPFALKIASKDWHPKSHVSFASNHQGKKPFLDLISIRNPANAEEEKKVCLWPNHCVVDTFGAELVSELAVHKIDLVIKKGTEENAEMHSMFYDIWGKDSGLLNILREKNVTDVLVVGVAFDYCVKETAIHAAEEGFRTIVIKEATKATSTENWRLTEKDLFKSGVKVLSIDDDVIHGILDGS</sequence>
<comment type="similarity">
    <text evidence="1">Belongs to the isochorismatase family.</text>
</comment>
<dbReference type="STRING" id="212602.A0A420HXB8"/>
<evidence type="ECO:0000256" key="2">
    <source>
        <dbReference type="ARBA" id="ARBA00022642"/>
    </source>
</evidence>
<dbReference type="InterPro" id="IPR036380">
    <property type="entry name" value="Isochorismatase-like_sf"/>
</dbReference>
<protein>
    <recommendedName>
        <fullName evidence="6">nicotinamidase</fullName>
        <ecNumber evidence="6">3.5.1.19</ecNumber>
    </recommendedName>
    <alternativeName>
        <fullName evidence="7">Nicotinamide deamidase</fullName>
    </alternativeName>
</protein>
<dbReference type="Gene3D" id="3.40.50.850">
    <property type="entry name" value="Isochorismatase-like"/>
    <property type="match status" value="1"/>
</dbReference>
<dbReference type="PANTHER" id="PTHR11080">
    <property type="entry name" value="PYRAZINAMIDASE/NICOTINAMIDASE"/>
    <property type="match status" value="1"/>
</dbReference>
<dbReference type="EMBL" id="MCFK01003619">
    <property type="protein sequence ID" value="RKF62093.1"/>
    <property type="molecule type" value="Genomic_DNA"/>
</dbReference>
<evidence type="ECO:0000256" key="4">
    <source>
        <dbReference type="ARBA" id="ARBA00022801"/>
    </source>
</evidence>
<dbReference type="SUPFAM" id="SSF52499">
    <property type="entry name" value="Isochorismatase-like hydrolases"/>
    <property type="match status" value="1"/>
</dbReference>
<dbReference type="CDD" id="cd01011">
    <property type="entry name" value="nicotinamidase"/>
    <property type="match status" value="1"/>
</dbReference>
<dbReference type="Pfam" id="PF00857">
    <property type="entry name" value="Isochorismatase"/>
    <property type="match status" value="1"/>
</dbReference>
<dbReference type="AlphaFoldDB" id="A0A420HXB8"/>
<keyword evidence="4" id="KW-0378">Hydrolase</keyword>
<evidence type="ECO:0000313" key="10">
    <source>
        <dbReference type="Proteomes" id="UP000286134"/>
    </source>
</evidence>
<comment type="caution">
    <text evidence="9">The sequence shown here is derived from an EMBL/GenBank/DDBJ whole genome shotgun (WGS) entry which is preliminary data.</text>
</comment>
<evidence type="ECO:0000256" key="7">
    <source>
        <dbReference type="ARBA" id="ARBA00043224"/>
    </source>
</evidence>
<dbReference type="Proteomes" id="UP000286134">
    <property type="component" value="Unassembled WGS sequence"/>
</dbReference>
<organism evidence="9 10">
    <name type="scientific">Erysiphe neolycopersici</name>
    <dbReference type="NCBI Taxonomy" id="212602"/>
    <lineage>
        <taxon>Eukaryota</taxon>
        <taxon>Fungi</taxon>
        <taxon>Dikarya</taxon>
        <taxon>Ascomycota</taxon>
        <taxon>Pezizomycotina</taxon>
        <taxon>Leotiomycetes</taxon>
        <taxon>Erysiphales</taxon>
        <taxon>Erysiphaceae</taxon>
        <taxon>Erysiphe</taxon>
    </lineage>
</organism>